<dbReference type="PANTHER" id="PTHR46797">
    <property type="entry name" value="HTH-TYPE TRANSCRIPTIONAL REGULATOR"/>
    <property type="match status" value="1"/>
</dbReference>
<dbReference type="Proteomes" id="UP000031563">
    <property type="component" value="Unassembled WGS sequence"/>
</dbReference>
<dbReference type="SUPFAM" id="SSF47413">
    <property type="entry name" value="lambda repressor-like DNA-binding domains"/>
    <property type="match status" value="1"/>
</dbReference>
<keyword evidence="4" id="KW-1185">Reference proteome</keyword>
<dbReference type="RefSeq" id="WP_039236711.1">
    <property type="nucleotide sequence ID" value="NZ_JWIR02000076.1"/>
</dbReference>
<evidence type="ECO:0000259" key="2">
    <source>
        <dbReference type="PROSITE" id="PS50943"/>
    </source>
</evidence>
<dbReference type="AlphaFoldDB" id="A0A0F5HLH4"/>
<dbReference type="Gene3D" id="1.10.260.40">
    <property type="entry name" value="lambda repressor-like DNA-binding domains"/>
    <property type="match status" value="1"/>
</dbReference>
<dbReference type="InterPro" id="IPR013096">
    <property type="entry name" value="Cupin_2"/>
</dbReference>
<dbReference type="InterPro" id="IPR010982">
    <property type="entry name" value="Lambda_DNA-bd_dom_sf"/>
</dbReference>
<evidence type="ECO:0000313" key="4">
    <source>
        <dbReference type="Proteomes" id="UP000031563"/>
    </source>
</evidence>
<protein>
    <submittedName>
        <fullName evidence="3">Transcriptional regulator, MerR family</fullName>
    </submittedName>
</protein>
<proteinExistence type="predicted"/>
<dbReference type="PANTHER" id="PTHR46797:SF25">
    <property type="entry name" value="TRANSCRIPTIONAL REGULATOR"/>
    <property type="match status" value="1"/>
</dbReference>
<dbReference type="CDD" id="cd00093">
    <property type="entry name" value="HTH_XRE"/>
    <property type="match status" value="1"/>
</dbReference>
<dbReference type="InterPro" id="IPR014710">
    <property type="entry name" value="RmlC-like_jellyroll"/>
</dbReference>
<dbReference type="Gene3D" id="2.60.120.10">
    <property type="entry name" value="Jelly Rolls"/>
    <property type="match status" value="1"/>
</dbReference>
<reference evidence="3" key="1">
    <citation type="submission" date="2015-02" db="EMBL/GenBank/DDBJ databases">
        <title>Genome Assembly of Bacillaceae bacterium MTCC 8252.</title>
        <authorList>
            <person name="Verma A."/>
            <person name="Khatri I."/>
            <person name="Mual P."/>
            <person name="Subramanian S."/>
            <person name="Krishnamurthi S."/>
        </authorList>
    </citation>
    <scope>NUCLEOTIDE SEQUENCE [LARGE SCALE GENOMIC DNA]</scope>
    <source>
        <strain evidence="3">MTCC 8252</strain>
    </source>
</reference>
<dbReference type="InterPro" id="IPR001387">
    <property type="entry name" value="Cro/C1-type_HTH"/>
</dbReference>
<feature type="domain" description="HTH cro/C1-type" evidence="2">
    <location>
        <begin position="9"/>
        <end position="63"/>
    </location>
</feature>
<evidence type="ECO:0000313" key="3">
    <source>
        <dbReference type="EMBL" id="KKB35028.1"/>
    </source>
</evidence>
<dbReference type="SMART" id="SM00530">
    <property type="entry name" value="HTH_XRE"/>
    <property type="match status" value="1"/>
</dbReference>
<gene>
    <name evidence="3" type="ORF">QY95_03599</name>
</gene>
<dbReference type="InterPro" id="IPR050807">
    <property type="entry name" value="TransReg_Diox_bact_type"/>
</dbReference>
<evidence type="ECO:0000256" key="1">
    <source>
        <dbReference type="ARBA" id="ARBA00023125"/>
    </source>
</evidence>
<dbReference type="GO" id="GO:0005829">
    <property type="term" value="C:cytosol"/>
    <property type="evidence" value="ECO:0007669"/>
    <property type="project" value="TreeGrafter"/>
</dbReference>
<dbReference type="PROSITE" id="PS50943">
    <property type="entry name" value="HTH_CROC1"/>
    <property type="match status" value="1"/>
</dbReference>
<accession>A0A0F5HP64</accession>
<name>A0A0F5HLH4_BACTR</name>
<comment type="caution">
    <text evidence="3">The sequence shown here is derived from an EMBL/GenBank/DDBJ whole genome shotgun (WGS) entry which is preliminary data.</text>
</comment>
<dbReference type="GO" id="GO:0003677">
    <property type="term" value="F:DNA binding"/>
    <property type="evidence" value="ECO:0007669"/>
    <property type="project" value="UniProtKB-KW"/>
</dbReference>
<sequence>MNHDIGTLIKNLRKSKKMTLKEVSEKTDLSISFLSQVERSLCSITLQSLHKISEALGVSPSYFFPDTIQMDNNLIRRGNHKQPEHQTSFIYSDLSGDVTDPLFVPRLVTLLPGDKRETPFSHKGQEFIYVLDGTLTIILDNTEYDLYPGDSIHMESTRPHNWFNKTDQPVNFIVVSSTSPANLHN</sequence>
<keyword evidence="1" id="KW-0238">DNA-binding</keyword>
<dbReference type="STRING" id="1221996.QY95_03599"/>
<dbReference type="Pfam" id="PF01381">
    <property type="entry name" value="HTH_3"/>
    <property type="match status" value="1"/>
</dbReference>
<accession>A0A0F5HLH4</accession>
<dbReference type="Pfam" id="PF07883">
    <property type="entry name" value="Cupin_2"/>
    <property type="match status" value="1"/>
</dbReference>
<dbReference type="EMBL" id="JWIR02000076">
    <property type="protein sequence ID" value="KKB35028.1"/>
    <property type="molecule type" value="Genomic_DNA"/>
</dbReference>
<dbReference type="SUPFAM" id="SSF51182">
    <property type="entry name" value="RmlC-like cupins"/>
    <property type="match status" value="1"/>
</dbReference>
<dbReference type="GO" id="GO:0003700">
    <property type="term" value="F:DNA-binding transcription factor activity"/>
    <property type="evidence" value="ECO:0007669"/>
    <property type="project" value="TreeGrafter"/>
</dbReference>
<dbReference type="CDD" id="cd02209">
    <property type="entry name" value="cupin_XRE_C"/>
    <property type="match status" value="1"/>
</dbReference>
<organism evidence="3 4">
    <name type="scientific">Bacillus thermotolerans</name>
    <name type="common">Quasibacillus thermotolerans</name>
    <dbReference type="NCBI Taxonomy" id="1221996"/>
    <lineage>
        <taxon>Bacteria</taxon>
        <taxon>Bacillati</taxon>
        <taxon>Bacillota</taxon>
        <taxon>Bacilli</taxon>
        <taxon>Bacillales</taxon>
        <taxon>Bacillaceae</taxon>
        <taxon>Bacillus</taxon>
    </lineage>
</organism>
<dbReference type="InterPro" id="IPR011051">
    <property type="entry name" value="RmlC_Cupin_sf"/>
</dbReference>
<dbReference type="OrthoDB" id="34624at2"/>